<dbReference type="Proteomes" id="UP000703661">
    <property type="component" value="Unassembled WGS sequence"/>
</dbReference>
<evidence type="ECO:0000313" key="1">
    <source>
        <dbReference type="EMBL" id="KAG0011833.1"/>
    </source>
</evidence>
<dbReference type="Gene3D" id="3.80.10.10">
    <property type="entry name" value="Ribonuclease Inhibitor"/>
    <property type="match status" value="1"/>
</dbReference>
<protein>
    <submittedName>
        <fullName evidence="1">Uncharacterized protein</fullName>
    </submittedName>
</protein>
<sequence length="450" mass="51449">MPRNPFELPEIRRRLALFVSVNDAISCMQVSKAFSEDFAYPIWHTIDFGTQAKVDQIYPTISNNYGQHIRVVEGVKEESQVGSLINLGVTSLSELEVVTEMDPLFQASLYDLIRKNRATLTKLKIHRKSGKRKPSSIIFLDSLMSTIHSLQPSKLSHLSIQWLTLTRDSLTSVLRCCPVLIGIDLWGVTLIPSRKVDDYQHAGVKVLETMVADSIVEGNPPLLAHFPNLDMWKTGDSSLPSEFPSQRVKDIISTWCPTLRCVESNFMPSPLLTHLIVNVFDCLTSLTFDYRKISPEMILALLHRPDNWIHLDTYVSQAGFYSKFEDDGIPEVMDHFQSSRWMVQSIMRCCRNLESFGFQDHEMDLDEIEQIPWVCEGLEDLKVRIKGLDTRDMIEGAISKWRVGRKERGSGDIIEDPVDQDQSIEARVARHLLRFKNLSTVWLGSKIWEL</sequence>
<gene>
    <name evidence="1" type="ORF">BGZ80_000399</name>
</gene>
<dbReference type="InterPro" id="IPR032675">
    <property type="entry name" value="LRR_dom_sf"/>
</dbReference>
<reference evidence="1" key="1">
    <citation type="journal article" date="2020" name="Fungal Divers.">
        <title>Resolving the Mortierellaceae phylogeny through synthesis of multi-gene phylogenetics and phylogenomics.</title>
        <authorList>
            <person name="Vandepol N."/>
            <person name="Liber J."/>
            <person name="Desiro A."/>
            <person name="Na H."/>
            <person name="Kennedy M."/>
            <person name="Barry K."/>
            <person name="Grigoriev I.V."/>
            <person name="Miller A.N."/>
            <person name="O'Donnell K."/>
            <person name="Stajich J.E."/>
            <person name="Bonito G."/>
        </authorList>
    </citation>
    <scope>NUCLEOTIDE SEQUENCE</scope>
    <source>
        <strain evidence="1">NRRL 2769</strain>
    </source>
</reference>
<name>A0A9P6SYH8_9FUNG</name>
<organism evidence="1 2">
    <name type="scientific">Entomortierella chlamydospora</name>
    <dbReference type="NCBI Taxonomy" id="101097"/>
    <lineage>
        <taxon>Eukaryota</taxon>
        <taxon>Fungi</taxon>
        <taxon>Fungi incertae sedis</taxon>
        <taxon>Mucoromycota</taxon>
        <taxon>Mortierellomycotina</taxon>
        <taxon>Mortierellomycetes</taxon>
        <taxon>Mortierellales</taxon>
        <taxon>Mortierellaceae</taxon>
        <taxon>Entomortierella</taxon>
    </lineage>
</organism>
<dbReference type="AlphaFoldDB" id="A0A9P6SYH8"/>
<keyword evidence="2" id="KW-1185">Reference proteome</keyword>
<comment type="caution">
    <text evidence="1">The sequence shown here is derived from an EMBL/GenBank/DDBJ whole genome shotgun (WGS) entry which is preliminary data.</text>
</comment>
<evidence type="ECO:0000313" key="2">
    <source>
        <dbReference type="Proteomes" id="UP000703661"/>
    </source>
</evidence>
<dbReference type="EMBL" id="JAAAID010001080">
    <property type="protein sequence ID" value="KAG0011833.1"/>
    <property type="molecule type" value="Genomic_DNA"/>
</dbReference>
<proteinExistence type="predicted"/>
<accession>A0A9P6SYH8</accession>